<proteinExistence type="predicted"/>
<dbReference type="eggNOG" id="ENOG5032Y7Q">
    <property type="taxonomic scope" value="Bacteria"/>
</dbReference>
<dbReference type="Pfam" id="PF22252">
    <property type="entry name" value="PNGase_F-II_N"/>
    <property type="match status" value="1"/>
</dbReference>
<evidence type="ECO:0000313" key="2">
    <source>
        <dbReference type="Proteomes" id="UP000016160"/>
    </source>
</evidence>
<dbReference type="EMBL" id="HG315671">
    <property type="protein sequence ID" value="CDF81173.1"/>
    <property type="molecule type" value="Genomic_DNA"/>
</dbReference>
<protein>
    <recommendedName>
        <fullName evidence="3">GLPGLI family protein</fullName>
    </recommendedName>
</protein>
<dbReference type="STRING" id="1347342.BN863_34610"/>
<name>T2KRM7_FORAG</name>
<accession>T2KRM7</accession>
<dbReference type="NCBIfam" id="TIGR01200">
    <property type="entry name" value="GLPGLI"/>
    <property type="match status" value="1"/>
</dbReference>
<evidence type="ECO:0008006" key="3">
    <source>
        <dbReference type="Google" id="ProtNLM"/>
    </source>
</evidence>
<keyword evidence="2" id="KW-1185">Reference proteome</keyword>
<dbReference type="HOGENOM" id="CLU_066214_0_0_10"/>
<gene>
    <name evidence="1" type="ORF">BN863_34610</name>
</gene>
<dbReference type="PATRIC" id="fig|1347342.6.peg.3492"/>
<dbReference type="Proteomes" id="UP000016160">
    <property type="component" value="Chromosome"/>
</dbReference>
<sequence length="212" mass="24367">MPNVTEINSTLIANNNVAAYEMDFLNNSNFVRESDGEQGTILAIRPTKNPIIFKDLKTDKVFNKENIMSKFYLIEDDLSVMFNWTLSQNYKEILGYKCQEATTHYRGRDYKAYFTTEIPFSTGPWKFGGLPGLILKTESLDGVFKIVANKIELKNSQSTIENPFESTQNEAISWDEFIEIYQNKYLDLQNYRSPAGGSMSIPTKNIETYIKE</sequence>
<organism evidence="1 2">
    <name type="scientific">Formosa agariphila (strain DSM 15362 / KCTC 12365 / LMG 23005 / KMM 3901 / M-2Alg 35-1)</name>
    <dbReference type="NCBI Taxonomy" id="1347342"/>
    <lineage>
        <taxon>Bacteria</taxon>
        <taxon>Pseudomonadati</taxon>
        <taxon>Bacteroidota</taxon>
        <taxon>Flavobacteriia</taxon>
        <taxon>Flavobacteriales</taxon>
        <taxon>Flavobacteriaceae</taxon>
        <taxon>Formosa</taxon>
    </lineage>
</organism>
<reference evidence="1 2" key="1">
    <citation type="journal article" date="2013" name="Appl. Environ. Microbiol.">
        <title>The genome of the alga-associated marine flavobacterium Formosa agariphila KMM 3901T reveals a broad potential for degradation of algal polysaccharides.</title>
        <authorList>
            <person name="Mann A.J."/>
            <person name="Hahnke R.L."/>
            <person name="Huang S."/>
            <person name="Werner J."/>
            <person name="Xing P."/>
            <person name="Barbeyron T."/>
            <person name="Huettel B."/>
            <person name="Stueber K."/>
            <person name="Reinhardt R."/>
            <person name="Harder J."/>
            <person name="Gloeckner F.O."/>
            <person name="Amann R.I."/>
            <person name="Teeling H."/>
        </authorList>
    </citation>
    <scope>NUCLEOTIDE SEQUENCE [LARGE SCALE GENOMIC DNA]</scope>
    <source>
        <strain evidence="2">DSM 15362 / KCTC 12365 / LMG 23005 / KMM 3901</strain>
    </source>
</reference>
<dbReference type="AlphaFoldDB" id="T2KRM7"/>
<dbReference type="InterPro" id="IPR005901">
    <property type="entry name" value="GLPGLI"/>
</dbReference>
<evidence type="ECO:0000313" key="1">
    <source>
        <dbReference type="EMBL" id="CDF81173.1"/>
    </source>
</evidence>